<feature type="binding site" evidence="1">
    <location>
        <position position="101"/>
    </location>
    <ligand>
        <name>S-adenosyl-L-methionine</name>
        <dbReference type="ChEBI" id="CHEBI:59789"/>
    </ligand>
</feature>
<dbReference type="Pfam" id="PF04378">
    <property type="entry name" value="RsmJ"/>
    <property type="match status" value="1"/>
</dbReference>
<name>A0A378I240_9GAMM</name>
<dbReference type="EMBL" id="UGNV01000001">
    <property type="protein sequence ID" value="STX29063.1"/>
    <property type="molecule type" value="Genomic_DNA"/>
</dbReference>
<dbReference type="InterPro" id="IPR007473">
    <property type="entry name" value="RlmJ"/>
</dbReference>
<dbReference type="OrthoDB" id="9791274at2"/>
<sequence>MLSYQHGYHAGNFADVVKHLTLCRIVNYMIQKEKPLFYLETHAGSGIYDLNDKKAQKTTEFNTGIAHLWEQRNKLLPLFDPYIKVIKSMNLDNNLRYYPGSPYLAIASLRPQDRLICTELHPQEFKQLAQLPRLKKRVFFSHMDGIQAMHSLLPPAERRGLIFIDPAYEVKTEYKDIAKAVNAAYHKFATGVYCIWYPILDNRLHTQLVRKIKEDGLKQVLRIEFLLSNTNQDGMTGCGLLIINPPFKLAEEITTILDYLVTVINPGKSFYFIE</sequence>
<keyword evidence="1" id="KW-0698">rRNA processing</keyword>
<comment type="catalytic activity">
    <reaction evidence="1">
        <text>adenosine(2030) in 23S rRNA + S-adenosyl-L-methionine = N(6)-methyladenosine(2030) in 23S rRNA + S-adenosyl-L-homocysteine + H(+)</text>
        <dbReference type="Rhea" id="RHEA:43736"/>
        <dbReference type="Rhea" id="RHEA-COMP:10668"/>
        <dbReference type="Rhea" id="RHEA-COMP:10669"/>
        <dbReference type="ChEBI" id="CHEBI:15378"/>
        <dbReference type="ChEBI" id="CHEBI:57856"/>
        <dbReference type="ChEBI" id="CHEBI:59789"/>
        <dbReference type="ChEBI" id="CHEBI:74411"/>
        <dbReference type="ChEBI" id="CHEBI:74449"/>
        <dbReference type="EC" id="2.1.1.266"/>
    </reaction>
</comment>
<feature type="site" description="Interaction with substrate rRNA" evidence="1">
    <location>
        <position position="4"/>
    </location>
</feature>
<dbReference type="SUPFAM" id="SSF53335">
    <property type="entry name" value="S-adenosyl-L-methionine-dependent methyltransferases"/>
    <property type="match status" value="1"/>
</dbReference>
<dbReference type="Gene3D" id="3.40.50.150">
    <property type="entry name" value="Vaccinia Virus protein VP39"/>
    <property type="match status" value="1"/>
</dbReference>
<dbReference type="HAMAP" id="MF_00934">
    <property type="entry name" value="23SrRNA_methyltr_J"/>
    <property type="match status" value="1"/>
</dbReference>
<keyword evidence="1" id="KW-0808">Transferase</keyword>
<dbReference type="GO" id="GO:0005829">
    <property type="term" value="C:cytosol"/>
    <property type="evidence" value="ECO:0007669"/>
    <property type="project" value="TreeGrafter"/>
</dbReference>
<feature type="binding site" evidence="1">
    <location>
        <position position="19"/>
    </location>
    <ligand>
        <name>S-adenosyl-L-methionine</name>
        <dbReference type="ChEBI" id="CHEBI:59789"/>
    </ligand>
</feature>
<dbReference type="PANTHER" id="PTHR37426">
    <property type="entry name" value="RIBOSOMAL RNA LARGE SUBUNIT METHYLTRANSFERASE J"/>
    <property type="match status" value="1"/>
</dbReference>
<proteinExistence type="inferred from homology"/>
<comment type="function">
    <text evidence="1">Specifically methylates the adenine in position 2030 of 23S rRNA.</text>
</comment>
<keyword evidence="1" id="KW-0949">S-adenosyl-L-methionine</keyword>
<keyword evidence="1" id="KW-0694">RNA-binding</keyword>
<gene>
    <name evidence="1" type="primary">rlmJ</name>
    <name evidence="2" type="ORF">NCTC13315_01598</name>
</gene>
<reference evidence="2 3" key="1">
    <citation type="submission" date="2018-06" db="EMBL/GenBank/DDBJ databases">
        <authorList>
            <consortium name="Pathogen Informatics"/>
            <person name="Doyle S."/>
        </authorList>
    </citation>
    <scope>NUCLEOTIDE SEQUENCE [LARGE SCALE GENOMIC DNA]</scope>
    <source>
        <strain evidence="2 3">NCTC13315</strain>
    </source>
</reference>
<dbReference type="RefSeq" id="WP_115302763.1">
    <property type="nucleotide sequence ID" value="NZ_CAAAHO010000004.1"/>
</dbReference>
<dbReference type="AlphaFoldDB" id="A0A378I240"/>
<evidence type="ECO:0000256" key="1">
    <source>
        <dbReference type="HAMAP-Rule" id="MF_00934"/>
    </source>
</evidence>
<keyword evidence="1" id="KW-0489">Methyltransferase</keyword>
<dbReference type="EC" id="2.1.1.266" evidence="1"/>
<dbReference type="Proteomes" id="UP000254968">
    <property type="component" value="Unassembled WGS sequence"/>
</dbReference>
<dbReference type="GO" id="GO:0003723">
    <property type="term" value="F:RNA binding"/>
    <property type="evidence" value="ECO:0007669"/>
    <property type="project" value="UniProtKB-UniRule"/>
</dbReference>
<dbReference type="InterPro" id="IPR029063">
    <property type="entry name" value="SAM-dependent_MTases_sf"/>
</dbReference>
<dbReference type="GO" id="GO:0070475">
    <property type="term" value="P:rRNA base methylation"/>
    <property type="evidence" value="ECO:0007669"/>
    <property type="project" value="UniProtKB-UniRule"/>
</dbReference>
<evidence type="ECO:0000313" key="3">
    <source>
        <dbReference type="Proteomes" id="UP000254968"/>
    </source>
</evidence>
<feature type="binding site" evidence="1">
    <location>
        <position position="165"/>
    </location>
    <ligand>
        <name>S-adenosyl-L-methionine</name>
        <dbReference type="ChEBI" id="CHEBI:59789"/>
    </ligand>
</feature>
<organism evidence="2 3">
    <name type="scientific">Legionella beliardensis</name>
    <dbReference type="NCBI Taxonomy" id="91822"/>
    <lineage>
        <taxon>Bacteria</taxon>
        <taxon>Pseudomonadati</taxon>
        <taxon>Pseudomonadota</taxon>
        <taxon>Gammaproteobacteria</taxon>
        <taxon>Legionellales</taxon>
        <taxon>Legionellaceae</taxon>
        <taxon>Legionella</taxon>
    </lineage>
</organism>
<feature type="binding site" evidence="1">
    <location>
        <begin position="144"/>
        <end position="145"/>
    </location>
    <ligand>
        <name>S-adenosyl-L-methionine</name>
        <dbReference type="ChEBI" id="CHEBI:59789"/>
    </ligand>
</feature>
<dbReference type="PANTHER" id="PTHR37426:SF1">
    <property type="entry name" value="RIBOSOMAL RNA LARGE SUBUNIT METHYLTRANSFERASE J"/>
    <property type="match status" value="1"/>
</dbReference>
<feature type="active site" description="Proton acceptor" evidence="1">
    <location>
        <position position="165"/>
    </location>
</feature>
<feature type="binding site" evidence="1">
    <location>
        <position position="42"/>
    </location>
    <ligand>
        <name>S-adenosyl-L-methionine</name>
        <dbReference type="ChEBI" id="CHEBI:59789"/>
    </ligand>
</feature>
<comment type="similarity">
    <text evidence="1">Belongs to the RlmJ family.</text>
</comment>
<protein>
    <recommendedName>
        <fullName evidence="1">Ribosomal RNA large subunit methyltransferase J</fullName>
        <ecNumber evidence="1">2.1.1.266</ecNumber>
    </recommendedName>
    <alternativeName>
        <fullName evidence="1">23S rRNA (adenine(2030)-N6)-methyltransferase</fullName>
    </alternativeName>
    <alternativeName>
        <fullName evidence="1">23S rRNA m6A2030 methyltransferase</fullName>
    </alternativeName>
</protein>
<evidence type="ECO:0000313" key="2">
    <source>
        <dbReference type="EMBL" id="STX29063.1"/>
    </source>
</evidence>
<keyword evidence="3" id="KW-1185">Reference proteome</keyword>
<dbReference type="GO" id="GO:0036307">
    <property type="term" value="F:23S rRNA (adenine(2030)-N(6))-methyltransferase activity"/>
    <property type="evidence" value="ECO:0007669"/>
    <property type="project" value="UniProtKB-UniRule"/>
</dbReference>
<comment type="subunit">
    <text evidence="1">Monomer.</text>
</comment>
<accession>A0A378I240</accession>
<feature type="binding site" evidence="1">
    <location>
        <position position="119"/>
    </location>
    <ligand>
        <name>S-adenosyl-L-methionine</name>
        <dbReference type="ChEBI" id="CHEBI:59789"/>
    </ligand>
</feature>